<dbReference type="EMBL" id="OCNJ01000001">
    <property type="protein sequence ID" value="SOD90885.1"/>
    <property type="molecule type" value="Genomic_DNA"/>
</dbReference>
<accession>A0A286G5W2</accession>
<dbReference type="InterPro" id="IPR029058">
    <property type="entry name" value="AB_hydrolase_fold"/>
</dbReference>
<evidence type="ECO:0000313" key="1">
    <source>
        <dbReference type="EMBL" id="SOD90885.1"/>
    </source>
</evidence>
<dbReference type="OrthoDB" id="249225at2"/>
<proteinExistence type="predicted"/>
<protein>
    <submittedName>
        <fullName evidence="1">Exosortase A system-associated hydrolase 2</fullName>
    </submittedName>
</protein>
<dbReference type="AlphaFoldDB" id="A0A286G5W2"/>
<reference evidence="2" key="1">
    <citation type="submission" date="2017-09" db="EMBL/GenBank/DDBJ databases">
        <authorList>
            <person name="Varghese N."/>
            <person name="Submissions S."/>
        </authorList>
    </citation>
    <scope>NUCLEOTIDE SEQUENCE [LARGE SCALE GENOMIC DNA]</scope>
    <source>
        <strain evidence="2">USBA 140</strain>
    </source>
</reference>
<gene>
    <name evidence="1" type="ORF">SAMN05421508_101701</name>
</gene>
<dbReference type="RefSeq" id="WP_097277565.1">
    <property type="nucleotide sequence ID" value="NZ_OCNJ01000001.1"/>
</dbReference>
<organism evidence="1 2">
    <name type="scientific">Caenispirillum bisanense</name>
    <dbReference type="NCBI Taxonomy" id="414052"/>
    <lineage>
        <taxon>Bacteria</taxon>
        <taxon>Pseudomonadati</taxon>
        <taxon>Pseudomonadota</taxon>
        <taxon>Alphaproteobacteria</taxon>
        <taxon>Rhodospirillales</taxon>
        <taxon>Novispirillaceae</taxon>
        <taxon>Caenispirillum</taxon>
    </lineage>
</organism>
<evidence type="ECO:0000313" key="2">
    <source>
        <dbReference type="Proteomes" id="UP000219621"/>
    </source>
</evidence>
<dbReference type="GO" id="GO:0016787">
    <property type="term" value="F:hydrolase activity"/>
    <property type="evidence" value="ECO:0007669"/>
    <property type="project" value="UniProtKB-KW"/>
</dbReference>
<dbReference type="InterPro" id="IPR017532">
    <property type="entry name" value="Hydrolase-2_PEP"/>
</dbReference>
<dbReference type="Proteomes" id="UP000219621">
    <property type="component" value="Unassembled WGS sequence"/>
</dbReference>
<dbReference type="Gene3D" id="3.40.50.1820">
    <property type="entry name" value="alpha/beta hydrolase"/>
    <property type="match status" value="1"/>
</dbReference>
<name>A0A286G5W2_9PROT</name>
<sequence>MTGWVPRPLFLDGPAGRLFAVLHGCARPAWSVLWLPPFGEEMNRSRRMATELGRALAEAGGALLVLDPSGTGDSAGDLAAATWDGWRADARAGLEWLRQEGLSPRAAGGLRTGAVLALDLATEAQLPHALLWQPVTRGDLYLTQLLRVRVAAALGEGPAETVKDLRRRLAGGETVEVGGYPLTPALGGALEAIALKDMGGGYRGTIDLLQVSADPHAPAPPAVGALVDGWLRQRIDATLRHVPGQPFWTIEETTLAPDLVTATVAALTAPRPAFAPVVPAPQEYPG</sequence>
<keyword evidence="1" id="KW-0378">Hydrolase</keyword>
<dbReference type="SUPFAM" id="SSF53474">
    <property type="entry name" value="alpha/beta-Hydrolases"/>
    <property type="match status" value="1"/>
</dbReference>
<keyword evidence="2" id="KW-1185">Reference proteome</keyword>
<dbReference type="NCBIfam" id="TIGR03101">
    <property type="entry name" value="hydr2_PEP"/>
    <property type="match status" value="1"/>
</dbReference>